<organism evidence="2 3">
    <name type="scientific">Macrococcus epidermidis</name>
    <dbReference type="NCBI Taxonomy" id="1902580"/>
    <lineage>
        <taxon>Bacteria</taxon>
        <taxon>Bacillati</taxon>
        <taxon>Bacillota</taxon>
        <taxon>Bacilli</taxon>
        <taxon>Bacillales</taxon>
        <taxon>Staphylococcaceae</taxon>
        <taxon>Macrococcus</taxon>
    </lineage>
</organism>
<proteinExistence type="predicted"/>
<protein>
    <submittedName>
        <fullName evidence="2">DUF3267 domain-containing protein</fullName>
    </submittedName>
</protein>
<reference evidence="2 3" key="1">
    <citation type="journal article" date="2018" name="Front. Microbiol.">
        <title>Description and Comparative Genomics of Macrococcus caseolyticus subsp. hominis subsp. nov., Macrococcus goetzii sp. nov., Macrococcus epidermidis sp. nov., and Macrococcus bohemicus sp. nov., Novel Macrococci From Human Clinical Material With Virulence Potential and Suspected Uptake of Foreign DNA by Natural Transformation.</title>
        <authorList>
            <person name="Maslanova I."/>
            <person name="Wertheimer Z."/>
            <person name="Sedlacek I."/>
            <person name="Svec P."/>
            <person name="Indrakova A."/>
            <person name="Kovarovic V."/>
            <person name="Schumann P."/>
            <person name="Sproer C."/>
            <person name="Kralova S."/>
            <person name="Sedo O."/>
            <person name="Kristofova L."/>
            <person name="Vrbovska V."/>
            <person name="Fuzik T."/>
            <person name="Petras P."/>
            <person name="Zdrahal Z."/>
            <person name="Ruzickova V."/>
            <person name="Doskar J."/>
            <person name="Pantucek R."/>
        </authorList>
    </citation>
    <scope>NUCLEOTIDE SEQUENCE [LARGE SCALE GENOMIC DNA]</scope>
    <source>
        <strain evidence="2 3">01/688</strain>
    </source>
</reference>
<dbReference type="Pfam" id="PF11667">
    <property type="entry name" value="DUF3267"/>
    <property type="match status" value="1"/>
</dbReference>
<evidence type="ECO:0000313" key="2">
    <source>
        <dbReference type="EMBL" id="RAK44301.1"/>
    </source>
</evidence>
<name>A0A327ZPM8_9STAP</name>
<dbReference type="InterPro" id="IPR021683">
    <property type="entry name" value="DUF3267"/>
</dbReference>
<comment type="caution">
    <text evidence="2">The sequence shown here is derived from an EMBL/GenBank/DDBJ whole genome shotgun (WGS) entry which is preliminary data.</text>
</comment>
<feature type="transmembrane region" description="Helical" evidence="1">
    <location>
        <begin position="135"/>
        <end position="154"/>
    </location>
</feature>
<dbReference type="EMBL" id="PZJH01000004">
    <property type="protein sequence ID" value="RAK44301.1"/>
    <property type="molecule type" value="Genomic_DNA"/>
</dbReference>
<feature type="transmembrane region" description="Helical" evidence="1">
    <location>
        <begin position="107"/>
        <end position="129"/>
    </location>
</feature>
<gene>
    <name evidence="2" type="ORF">BHU61_09045</name>
</gene>
<evidence type="ECO:0000256" key="1">
    <source>
        <dbReference type="SAM" id="Phobius"/>
    </source>
</evidence>
<keyword evidence="1" id="KW-0472">Membrane</keyword>
<dbReference type="RefSeq" id="WP_111716304.1">
    <property type="nucleotide sequence ID" value="NZ_CP073819.1"/>
</dbReference>
<keyword evidence="1" id="KW-0812">Transmembrane</keyword>
<feature type="transmembrane region" description="Helical" evidence="1">
    <location>
        <begin position="20"/>
        <end position="38"/>
    </location>
</feature>
<keyword evidence="3" id="KW-1185">Reference proteome</keyword>
<dbReference type="AlphaFoldDB" id="A0A327ZPM8"/>
<keyword evidence="1" id="KW-1133">Transmembrane helix</keyword>
<feature type="transmembrane region" description="Helical" evidence="1">
    <location>
        <begin position="50"/>
        <end position="68"/>
    </location>
</feature>
<evidence type="ECO:0000313" key="3">
    <source>
        <dbReference type="Proteomes" id="UP000249808"/>
    </source>
</evidence>
<dbReference type="Proteomes" id="UP000249808">
    <property type="component" value="Unassembled WGS sequence"/>
</dbReference>
<sequence length="191" mass="22696">MYLCNKNFNFRATYGLQRILLISALISILVFIVSFELFSSVFGKYFSDQYFFLFIAACLLLYPIHKFCHMIPFMNDMKSMILQKTNKSKFFPLFNIRINHPIHKIKFGISLMLPFFIITFITLFCVVVLPQFAHYFLFIFSINVGMSFIDFIYLKYIINTPKGSYIEERKYGFEILTKHELSTNNHECNIR</sequence>
<accession>A0A327ZPM8</accession>